<dbReference type="SUPFAM" id="SSF53448">
    <property type="entry name" value="Nucleotide-diphospho-sugar transferases"/>
    <property type="match status" value="1"/>
</dbReference>
<evidence type="ECO:0000313" key="6">
    <source>
        <dbReference type="Proteomes" id="UP001370490"/>
    </source>
</evidence>
<dbReference type="Gene3D" id="3.90.550.10">
    <property type="entry name" value="Spore Coat Polysaccharide Biosynthesis Protein SpsA, Chain A"/>
    <property type="match status" value="1"/>
</dbReference>
<accession>A0AAN8VLD0</accession>
<dbReference type="GO" id="GO:0016757">
    <property type="term" value="F:glycosyltransferase activity"/>
    <property type="evidence" value="ECO:0007669"/>
    <property type="project" value="UniProtKB-KW"/>
</dbReference>
<reference evidence="5 6" key="1">
    <citation type="submission" date="2023-12" db="EMBL/GenBank/DDBJ databases">
        <title>A high-quality genome assembly for Dillenia turbinata (Dilleniales).</title>
        <authorList>
            <person name="Chanderbali A."/>
        </authorList>
    </citation>
    <scope>NUCLEOTIDE SEQUENCE [LARGE SCALE GENOMIC DNA]</scope>
    <source>
        <strain evidence="5">LSX21</strain>
        <tissue evidence="5">Leaf</tissue>
    </source>
</reference>
<organism evidence="5 6">
    <name type="scientific">Dillenia turbinata</name>
    <dbReference type="NCBI Taxonomy" id="194707"/>
    <lineage>
        <taxon>Eukaryota</taxon>
        <taxon>Viridiplantae</taxon>
        <taxon>Streptophyta</taxon>
        <taxon>Embryophyta</taxon>
        <taxon>Tracheophyta</taxon>
        <taxon>Spermatophyta</taxon>
        <taxon>Magnoliopsida</taxon>
        <taxon>eudicotyledons</taxon>
        <taxon>Gunneridae</taxon>
        <taxon>Pentapetalae</taxon>
        <taxon>Dilleniales</taxon>
        <taxon>Dilleniaceae</taxon>
        <taxon>Dillenia</taxon>
    </lineage>
</organism>
<sequence length="129" mass="15370">MEPRPYPYFNAGMFVFEPSMSVYNHMLTSLRTTPPTPLAEQDFLNLFFKEIYKQIPPIYNLVDFMLWRHPDEVQPDKAKVVHYCAAGSKPWRYTGKEEYMDREDVKMLVKKWGYIYDDQSLGEQKSPEM</sequence>
<keyword evidence="6" id="KW-1185">Reference proteome</keyword>
<dbReference type="EC" id="2.4.1.-" evidence="4"/>
<dbReference type="InterPro" id="IPR002495">
    <property type="entry name" value="Glyco_trans_8"/>
</dbReference>
<evidence type="ECO:0000256" key="4">
    <source>
        <dbReference type="RuleBase" id="RU362027"/>
    </source>
</evidence>
<name>A0AAN8VLD0_9MAGN</name>
<comment type="caution">
    <text evidence="5">The sequence shown here is derived from an EMBL/GenBank/DDBJ whole genome shotgun (WGS) entry which is preliminary data.</text>
</comment>
<dbReference type="EMBL" id="JBAMMX010000010">
    <property type="protein sequence ID" value="KAK6932031.1"/>
    <property type="molecule type" value="Genomic_DNA"/>
</dbReference>
<gene>
    <name evidence="5" type="ORF">RJ641_001655</name>
</gene>
<keyword evidence="3" id="KW-0464">Manganese</keyword>
<dbReference type="Proteomes" id="UP001370490">
    <property type="component" value="Unassembled WGS sequence"/>
</dbReference>
<evidence type="ECO:0000313" key="5">
    <source>
        <dbReference type="EMBL" id="KAK6932031.1"/>
    </source>
</evidence>
<evidence type="ECO:0000256" key="1">
    <source>
        <dbReference type="ARBA" id="ARBA00022676"/>
    </source>
</evidence>
<evidence type="ECO:0000256" key="3">
    <source>
        <dbReference type="ARBA" id="ARBA00023211"/>
    </source>
</evidence>
<dbReference type="InterPro" id="IPR029044">
    <property type="entry name" value="Nucleotide-diphossugar_trans"/>
</dbReference>
<keyword evidence="2 5" id="KW-0808">Transferase</keyword>
<dbReference type="PANTHER" id="PTHR11183">
    <property type="entry name" value="GLYCOGENIN SUBFAMILY MEMBER"/>
    <property type="match status" value="1"/>
</dbReference>
<dbReference type="AlphaFoldDB" id="A0AAN8VLD0"/>
<evidence type="ECO:0000256" key="2">
    <source>
        <dbReference type="ARBA" id="ARBA00022679"/>
    </source>
</evidence>
<protein>
    <recommendedName>
        <fullName evidence="4">Hexosyltransferase</fullName>
        <ecNumber evidence="4">2.4.1.-</ecNumber>
    </recommendedName>
</protein>
<comment type="similarity">
    <text evidence="4">Belongs to the glycosyltransferase 8 family.</text>
</comment>
<dbReference type="Pfam" id="PF01501">
    <property type="entry name" value="Glyco_transf_8"/>
    <property type="match status" value="1"/>
</dbReference>
<dbReference type="InterPro" id="IPR050587">
    <property type="entry name" value="GNT1/Glycosyltrans_8"/>
</dbReference>
<keyword evidence="1" id="KW-0328">Glycosyltransferase</keyword>
<proteinExistence type="inferred from homology"/>